<reference evidence="2" key="1">
    <citation type="submission" date="2021-05" db="EMBL/GenBank/DDBJ databases">
        <authorList>
            <person name="Alioto T."/>
            <person name="Alioto T."/>
            <person name="Gomez Garrido J."/>
        </authorList>
    </citation>
    <scope>NUCLEOTIDE SEQUENCE</scope>
</reference>
<sequence>MLQSGEDARAGYFLVGVNLDVRNELGGLLVQGGVVKFISAADGDARFGGGLVLPTTGWSLQFELVNTGRRGRLNIGRNNLLWVGILILESGSFRLGIFILV</sequence>
<dbReference type="EMBL" id="HBUF01349361">
    <property type="protein sequence ID" value="CAG6712470.1"/>
    <property type="molecule type" value="Transcribed_RNA"/>
</dbReference>
<keyword evidence="1" id="KW-0812">Transmembrane</keyword>
<evidence type="ECO:0000313" key="2">
    <source>
        <dbReference type="EMBL" id="CAG6712470.1"/>
    </source>
</evidence>
<dbReference type="EMBL" id="HBUF01349362">
    <property type="protein sequence ID" value="CAG6712472.1"/>
    <property type="molecule type" value="Transcribed_RNA"/>
</dbReference>
<dbReference type="EMBL" id="HBUF01349363">
    <property type="protein sequence ID" value="CAG6712474.1"/>
    <property type="molecule type" value="Transcribed_RNA"/>
</dbReference>
<keyword evidence="1" id="KW-1133">Transmembrane helix</keyword>
<proteinExistence type="predicted"/>
<feature type="transmembrane region" description="Helical" evidence="1">
    <location>
        <begin position="79"/>
        <end position="100"/>
    </location>
</feature>
<evidence type="ECO:0000256" key="1">
    <source>
        <dbReference type="SAM" id="Phobius"/>
    </source>
</evidence>
<protein>
    <submittedName>
        <fullName evidence="2">Uncharacterized protein</fullName>
    </submittedName>
</protein>
<organism evidence="2">
    <name type="scientific">Cacopsylla melanoneura</name>
    <dbReference type="NCBI Taxonomy" id="428564"/>
    <lineage>
        <taxon>Eukaryota</taxon>
        <taxon>Metazoa</taxon>
        <taxon>Ecdysozoa</taxon>
        <taxon>Arthropoda</taxon>
        <taxon>Hexapoda</taxon>
        <taxon>Insecta</taxon>
        <taxon>Pterygota</taxon>
        <taxon>Neoptera</taxon>
        <taxon>Paraneoptera</taxon>
        <taxon>Hemiptera</taxon>
        <taxon>Sternorrhyncha</taxon>
        <taxon>Psylloidea</taxon>
        <taxon>Psyllidae</taxon>
        <taxon>Psyllinae</taxon>
        <taxon>Cacopsylla</taxon>
    </lineage>
</organism>
<accession>A0A8D8UWR3</accession>
<keyword evidence="1" id="KW-0472">Membrane</keyword>
<name>A0A8D8UWR3_9HEMI</name>
<dbReference type="EMBL" id="HBUF01349364">
    <property type="protein sequence ID" value="CAG6712476.1"/>
    <property type="molecule type" value="Transcribed_RNA"/>
</dbReference>
<dbReference type="AlphaFoldDB" id="A0A8D8UWR3"/>